<comment type="caution">
    <text evidence="4">The sequence shown here is derived from an EMBL/GenBank/DDBJ whole genome shotgun (WGS) entry which is preliminary data.</text>
</comment>
<evidence type="ECO:0000256" key="3">
    <source>
        <dbReference type="ARBA" id="ARBA00022679"/>
    </source>
</evidence>
<evidence type="ECO:0000313" key="5">
    <source>
        <dbReference type="Proteomes" id="UP001177670"/>
    </source>
</evidence>
<dbReference type="PANTHER" id="PTHR48043:SF159">
    <property type="entry name" value="EG:EG0003.4 PROTEIN-RELATED"/>
    <property type="match status" value="1"/>
</dbReference>
<dbReference type="AlphaFoldDB" id="A0AA40FVC9"/>
<protein>
    <recommendedName>
        <fullName evidence="6">Glucuronosyltransferase</fullName>
    </recommendedName>
</protein>
<comment type="similarity">
    <text evidence="1">Belongs to the UDP-glycosyltransferase family.</text>
</comment>
<dbReference type="InterPro" id="IPR050271">
    <property type="entry name" value="UDP-glycosyltransferase"/>
</dbReference>
<evidence type="ECO:0008006" key="6">
    <source>
        <dbReference type="Google" id="ProtNLM"/>
    </source>
</evidence>
<dbReference type="EMBL" id="JAHYIQ010000014">
    <property type="protein sequence ID" value="KAK1126081.1"/>
    <property type="molecule type" value="Genomic_DNA"/>
</dbReference>
<name>A0AA40FVC9_9HYME</name>
<gene>
    <name evidence="4" type="ORF">K0M31_004722</name>
</gene>
<organism evidence="4 5">
    <name type="scientific">Melipona bicolor</name>
    <dbReference type="NCBI Taxonomy" id="60889"/>
    <lineage>
        <taxon>Eukaryota</taxon>
        <taxon>Metazoa</taxon>
        <taxon>Ecdysozoa</taxon>
        <taxon>Arthropoda</taxon>
        <taxon>Hexapoda</taxon>
        <taxon>Insecta</taxon>
        <taxon>Pterygota</taxon>
        <taxon>Neoptera</taxon>
        <taxon>Endopterygota</taxon>
        <taxon>Hymenoptera</taxon>
        <taxon>Apocrita</taxon>
        <taxon>Aculeata</taxon>
        <taxon>Apoidea</taxon>
        <taxon>Anthophila</taxon>
        <taxon>Apidae</taxon>
        <taxon>Melipona</taxon>
    </lineage>
</organism>
<dbReference type="GO" id="GO:0008194">
    <property type="term" value="F:UDP-glycosyltransferase activity"/>
    <property type="evidence" value="ECO:0007669"/>
    <property type="project" value="InterPro"/>
</dbReference>
<dbReference type="Proteomes" id="UP001177670">
    <property type="component" value="Unassembled WGS sequence"/>
</dbReference>
<evidence type="ECO:0000313" key="4">
    <source>
        <dbReference type="EMBL" id="KAK1126081.1"/>
    </source>
</evidence>
<sequence>MTSDDHPNVKCYFGHGGLLGLSEGVHTGVPMILMPFYGDQYQNAIAAQARGAALVVNFATLDEETLMHALDEMFNNTCVKNVEFSFQSEMTLRFQKAGEISPIYRVSITVDRSCERVEQM</sequence>
<reference evidence="4" key="1">
    <citation type="submission" date="2021-10" db="EMBL/GenBank/DDBJ databases">
        <title>Melipona bicolor Genome sequencing and assembly.</title>
        <authorList>
            <person name="Araujo N.S."/>
            <person name="Arias M.C."/>
        </authorList>
    </citation>
    <scope>NUCLEOTIDE SEQUENCE</scope>
    <source>
        <strain evidence="4">USP_2M_L1-L4_2017</strain>
        <tissue evidence="4">Whole body</tissue>
    </source>
</reference>
<evidence type="ECO:0000256" key="1">
    <source>
        <dbReference type="ARBA" id="ARBA00009995"/>
    </source>
</evidence>
<proteinExistence type="inferred from homology"/>
<dbReference type="SUPFAM" id="SSF53756">
    <property type="entry name" value="UDP-Glycosyltransferase/glycogen phosphorylase"/>
    <property type="match status" value="1"/>
</dbReference>
<keyword evidence="5" id="KW-1185">Reference proteome</keyword>
<dbReference type="Gene3D" id="3.40.50.2000">
    <property type="entry name" value="Glycogen Phosphorylase B"/>
    <property type="match status" value="1"/>
</dbReference>
<keyword evidence="3" id="KW-0808">Transferase</keyword>
<evidence type="ECO:0000256" key="2">
    <source>
        <dbReference type="ARBA" id="ARBA00022676"/>
    </source>
</evidence>
<dbReference type="PANTHER" id="PTHR48043">
    <property type="entry name" value="EG:EG0003.4 PROTEIN-RELATED"/>
    <property type="match status" value="1"/>
</dbReference>
<dbReference type="Pfam" id="PF00201">
    <property type="entry name" value="UDPGT"/>
    <property type="match status" value="1"/>
</dbReference>
<keyword evidence="2" id="KW-0328">Glycosyltransferase</keyword>
<dbReference type="InterPro" id="IPR002213">
    <property type="entry name" value="UDP_glucos_trans"/>
</dbReference>
<accession>A0AA40FVC9</accession>